<gene>
    <name evidence="7" type="ORF">METZ01_LOCUS457490</name>
</gene>
<dbReference type="PANTHER" id="PTHR43409:SF16">
    <property type="entry name" value="SLR0320 PROTEIN"/>
    <property type="match status" value="1"/>
</dbReference>
<evidence type="ECO:0000256" key="1">
    <source>
        <dbReference type="ARBA" id="ARBA00001966"/>
    </source>
</evidence>
<dbReference type="PANTHER" id="PTHR43409">
    <property type="entry name" value="ANAEROBIC MAGNESIUM-PROTOPORPHYRIN IX MONOMETHYL ESTER CYCLASE-RELATED"/>
    <property type="match status" value="1"/>
</dbReference>
<dbReference type="PROSITE" id="PS51332">
    <property type="entry name" value="B12_BINDING"/>
    <property type="match status" value="1"/>
</dbReference>
<dbReference type="GO" id="GO:0031419">
    <property type="term" value="F:cobalamin binding"/>
    <property type="evidence" value="ECO:0007669"/>
    <property type="project" value="InterPro"/>
</dbReference>
<dbReference type="GO" id="GO:0003824">
    <property type="term" value="F:catalytic activity"/>
    <property type="evidence" value="ECO:0007669"/>
    <property type="project" value="InterPro"/>
</dbReference>
<dbReference type="SUPFAM" id="SSF52242">
    <property type="entry name" value="Cobalamin (vitamin B12)-binding domain"/>
    <property type="match status" value="1"/>
</dbReference>
<dbReference type="SFLD" id="SFLDG01082">
    <property type="entry name" value="B12-binding_domain_containing"/>
    <property type="match status" value="1"/>
</dbReference>
<dbReference type="InterPro" id="IPR006158">
    <property type="entry name" value="Cobalamin-bd"/>
</dbReference>
<keyword evidence="5" id="KW-0411">Iron-sulfur</keyword>
<name>A0A383A9S7_9ZZZZ</name>
<dbReference type="InterPro" id="IPR051198">
    <property type="entry name" value="BchE-like"/>
</dbReference>
<evidence type="ECO:0000256" key="5">
    <source>
        <dbReference type="ARBA" id="ARBA00023014"/>
    </source>
</evidence>
<evidence type="ECO:0000313" key="7">
    <source>
        <dbReference type="EMBL" id="SVE04636.1"/>
    </source>
</evidence>
<sequence>MIKRILLIWPYYVKKITDKNVASYKFITPRFPLGIAYCAAHLEKNGYDVQILDCFAQNPEETVQGDTVRAGMTDDEIIDYIHDFDPHLVGVSQMFSYLEPVCKSIFKLVKKIDPKITTVWGGTHPTVEAESCVNDNNVDYIIMGEGEAPILELIKRINNNESVQGMPSLAYVNEFGLPYISNDRLWIDDLDNHVVPDRSKFDLTKYQKVDEHYQGKKTFNMVTSRGCPFACTFCSAP</sequence>
<feature type="non-terminal residue" evidence="7">
    <location>
        <position position="237"/>
    </location>
</feature>
<feature type="domain" description="B12-binding" evidence="6">
    <location>
        <begin position="15"/>
        <end position="164"/>
    </location>
</feature>
<accession>A0A383A9S7</accession>
<dbReference type="GO" id="GO:0005829">
    <property type="term" value="C:cytosol"/>
    <property type="evidence" value="ECO:0007669"/>
    <property type="project" value="TreeGrafter"/>
</dbReference>
<keyword evidence="4" id="KW-0408">Iron</keyword>
<dbReference type="GO" id="GO:0046872">
    <property type="term" value="F:metal ion binding"/>
    <property type="evidence" value="ECO:0007669"/>
    <property type="project" value="UniProtKB-KW"/>
</dbReference>
<evidence type="ECO:0000256" key="4">
    <source>
        <dbReference type="ARBA" id="ARBA00023004"/>
    </source>
</evidence>
<dbReference type="Pfam" id="PF02310">
    <property type="entry name" value="B12-binding"/>
    <property type="match status" value="1"/>
</dbReference>
<dbReference type="SFLD" id="SFLDS00029">
    <property type="entry name" value="Radical_SAM"/>
    <property type="match status" value="1"/>
</dbReference>
<dbReference type="GO" id="GO:0051536">
    <property type="term" value="F:iron-sulfur cluster binding"/>
    <property type="evidence" value="ECO:0007669"/>
    <property type="project" value="UniProtKB-KW"/>
</dbReference>
<evidence type="ECO:0000256" key="3">
    <source>
        <dbReference type="ARBA" id="ARBA00022723"/>
    </source>
</evidence>
<reference evidence="7" key="1">
    <citation type="submission" date="2018-05" db="EMBL/GenBank/DDBJ databases">
        <authorList>
            <person name="Lanie J.A."/>
            <person name="Ng W.-L."/>
            <person name="Kazmierczak K.M."/>
            <person name="Andrzejewski T.M."/>
            <person name="Davidsen T.M."/>
            <person name="Wayne K.J."/>
            <person name="Tettelin H."/>
            <person name="Glass J.I."/>
            <person name="Rusch D."/>
            <person name="Podicherti R."/>
            <person name="Tsui H.-C.T."/>
            <person name="Winkler M.E."/>
        </authorList>
    </citation>
    <scope>NUCLEOTIDE SEQUENCE</scope>
</reference>
<keyword evidence="3" id="KW-0479">Metal-binding</keyword>
<protein>
    <recommendedName>
        <fullName evidence="6">B12-binding domain-containing protein</fullName>
    </recommendedName>
</protein>
<organism evidence="7">
    <name type="scientific">marine metagenome</name>
    <dbReference type="NCBI Taxonomy" id="408172"/>
    <lineage>
        <taxon>unclassified sequences</taxon>
        <taxon>metagenomes</taxon>
        <taxon>ecological metagenomes</taxon>
    </lineage>
</organism>
<dbReference type="CDD" id="cd02068">
    <property type="entry name" value="radical_SAM_B12_BD"/>
    <property type="match status" value="1"/>
</dbReference>
<dbReference type="EMBL" id="UINC01190464">
    <property type="protein sequence ID" value="SVE04636.1"/>
    <property type="molecule type" value="Genomic_DNA"/>
</dbReference>
<dbReference type="AlphaFoldDB" id="A0A383A9S7"/>
<dbReference type="Gene3D" id="3.40.50.280">
    <property type="entry name" value="Cobalamin-binding domain"/>
    <property type="match status" value="1"/>
</dbReference>
<keyword evidence="2" id="KW-0949">S-adenosyl-L-methionine</keyword>
<dbReference type="InterPro" id="IPR036724">
    <property type="entry name" value="Cobalamin-bd_sf"/>
</dbReference>
<dbReference type="InterPro" id="IPR007197">
    <property type="entry name" value="rSAM"/>
</dbReference>
<evidence type="ECO:0000259" key="6">
    <source>
        <dbReference type="PROSITE" id="PS51332"/>
    </source>
</evidence>
<proteinExistence type="predicted"/>
<comment type="cofactor">
    <cofactor evidence="1">
        <name>[4Fe-4S] cluster</name>
        <dbReference type="ChEBI" id="CHEBI:49883"/>
    </cofactor>
</comment>
<evidence type="ECO:0000256" key="2">
    <source>
        <dbReference type="ARBA" id="ARBA00022691"/>
    </source>
</evidence>